<reference evidence="10 11" key="1">
    <citation type="journal article" date="2014" name="PLoS Genet.">
        <title>The Genome of Spironucleus salmonicida Highlights a Fish Pathogen Adapted to Fluctuating Environments.</title>
        <authorList>
            <person name="Xu F."/>
            <person name="Jerlstrom-Hultqvist J."/>
            <person name="Einarsson E."/>
            <person name="Astvaldsson A."/>
            <person name="Svard S.G."/>
            <person name="Andersson J.O."/>
        </authorList>
    </citation>
    <scope>NUCLEOTIDE SEQUENCE</scope>
    <source>
        <strain evidence="11">ATCC 50377</strain>
    </source>
</reference>
<comment type="catalytic activity">
    <reaction evidence="7">
        <text>L-threonyl-[protein] + ATP = O-phospho-L-threonyl-[protein] + ADP + H(+)</text>
        <dbReference type="Rhea" id="RHEA:46608"/>
        <dbReference type="Rhea" id="RHEA-COMP:11060"/>
        <dbReference type="Rhea" id="RHEA-COMP:11605"/>
        <dbReference type="ChEBI" id="CHEBI:15378"/>
        <dbReference type="ChEBI" id="CHEBI:30013"/>
        <dbReference type="ChEBI" id="CHEBI:30616"/>
        <dbReference type="ChEBI" id="CHEBI:61977"/>
        <dbReference type="ChEBI" id="CHEBI:456216"/>
        <dbReference type="EC" id="2.7.11.21"/>
    </reaction>
</comment>
<dbReference type="GO" id="GO:0000776">
    <property type="term" value="C:kinetochore"/>
    <property type="evidence" value="ECO:0007669"/>
    <property type="project" value="TreeGrafter"/>
</dbReference>
<dbReference type="EC" id="2.7.11.21" evidence="7"/>
<dbReference type="GO" id="GO:0005737">
    <property type="term" value="C:cytoplasm"/>
    <property type="evidence" value="ECO:0007669"/>
    <property type="project" value="TreeGrafter"/>
</dbReference>
<dbReference type="PROSITE" id="PS50011">
    <property type="entry name" value="PROTEIN_KINASE_DOM"/>
    <property type="match status" value="1"/>
</dbReference>
<accession>V6LKC8</accession>
<dbReference type="PROSITE" id="PS00107">
    <property type="entry name" value="PROTEIN_KINASE_ATP"/>
    <property type="match status" value="1"/>
</dbReference>
<dbReference type="SUPFAM" id="SSF56112">
    <property type="entry name" value="Protein kinase-like (PK-like)"/>
    <property type="match status" value="1"/>
</dbReference>
<evidence type="ECO:0000256" key="3">
    <source>
        <dbReference type="ARBA" id="ARBA00022741"/>
    </source>
</evidence>
<dbReference type="Gene3D" id="3.30.1120.30">
    <property type="entry name" value="POLO box domain"/>
    <property type="match status" value="2"/>
</dbReference>
<name>V6LKC8_9EUKA</name>
<dbReference type="Pfam" id="PF00659">
    <property type="entry name" value="POLO_box"/>
    <property type="match status" value="1"/>
</dbReference>
<dbReference type="GO" id="GO:0005634">
    <property type="term" value="C:nucleus"/>
    <property type="evidence" value="ECO:0007669"/>
    <property type="project" value="TreeGrafter"/>
</dbReference>
<evidence type="ECO:0000259" key="9">
    <source>
        <dbReference type="PROSITE" id="PS50078"/>
    </source>
</evidence>
<dbReference type="PANTHER" id="PTHR24345">
    <property type="entry name" value="SERINE/THREONINE-PROTEIN KINASE PLK"/>
    <property type="match status" value="1"/>
</dbReference>
<dbReference type="InterPro" id="IPR008271">
    <property type="entry name" value="Ser/Thr_kinase_AS"/>
</dbReference>
<keyword evidence="2 7" id="KW-0808">Transferase</keyword>
<evidence type="ECO:0000256" key="6">
    <source>
        <dbReference type="PROSITE-ProRule" id="PRU10141"/>
    </source>
</evidence>
<dbReference type="GO" id="GO:0005524">
    <property type="term" value="F:ATP binding"/>
    <property type="evidence" value="ECO:0007669"/>
    <property type="project" value="UniProtKB-UniRule"/>
</dbReference>
<dbReference type="Gene3D" id="1.10.510.10">
    <property type="entry name" value="Transferase(Phosphotransferase) domain 1"/>
    <property type="match status" value="1"/>
</dbReference>
<dbReference type="AlphaFoldDB" id="V6LKC8"/>
<dbReference type="Gene3D" id="3.30.200.20">
    <property type="entry name" value="Phosphorylase Kinase, domain 1"/>
    <property type="match status" value="1"/>
</dbReference>
<evidence type="ECO:0000259" key="8">
    <source>
        <dbReference type="PROSITE" id="PS50011"/>
    </source>
</evidence>
<dbReference type="InterPro" id="IPR033701">
    <property type="entry name" value="POLO_box_1"/>
</dbReference>
<sequence length="711" mass="82262">MTAQQQPPLPLCLPPIIEDKKQGKKYQTSNVLGKGGFAAVFKVTDMETNEVYACKVTPIERLSKPKLVEKFKQELKIHKQLDFQYICKAHSFFQDKTNYYLLLEICEAYSLSQLFRKRNGLIEEEIQRISYEILSALAYLKNLGIIHRDLKASNVFLKKANGCFVTKLGDFGLSAQVVNNELRYTLCGTPNFLSPEIIASHVAKRLANQVNCDVNIDIDCKKLCQDLPDIFQHGHGFATDVWSLGCVIYQLAFVKAPFESLSIPQTYKKILNCDYTFPKDVQSQRKYSQYFYKFISSMLSKNPQNRPTVEQLLLDPWIQSGKSVRLIGLPEQVMKSDLSINYLQSQPMQKFLKYKESVEQRCAKIAPLNDLFPQASSQTQTLQQFLSQNFSTFTINQVKYQTPDITKIQPWYGCQFTSHNITPIGTDPFDDYERAGHFSHNMKLPYTRFHQVQYIYAWCDYSSQYGIAYQISTGSIGALFNDLTSIVISPSKVFGDYTTERSIVQRFSYKNGQEVVGNKKWALIVYFADLLETRSIAPILKEQLENVDQLFIDGELAKFYNDAQSFTLEIFNEKYAKEVAKIKTLELRDSIQKLSQAGPVLDYNFSEIENIFYDKLCRYAKEPLMRLKKWKNDSGQISFYLYNDQFQCNNQSDHTKIVINQTYLILLNESRQIIIYNSQLIYSKEFIDSELYKYITQILQNVTGLYQELTK</sequence>
<evidence type="ECO:0000313" key="11">
    <source>
        <dbReference type="EMBL" id="KAH0573426.1"/>
    </source>
</evidence>
<dbReference type="OrthoDB" id="408964at2759"/>
<evidence type="ECO:0000313" key="10">
    <source>
        <dbReference type="EMBL" id="EST45095.1"/>
    </source>
</evidence>
<reference evidence="11" key="2">
    <citation type="submission" date="2020-12" db="EMBL/GenBank/DDBJ databases">
        <title>New Spironucleus salmonicida genome in near-complete chromosomes.</title>
        <authorList>
            <person name="Xu F."/>
            <person name="Kurt Z."/>
            <person name="Jimenez-Gonzalez A."/>
            <person name="Astvaldsson A."/>
            <person name="Andersson J.O."/>
            <person name="Svard S.G."/>
        </authorList>
    </citation>
    <scope>NUCLEOTIDE SEQUENCE</scope>
    <source>
        <strain evidence="11">ATCC 50377</strain>
    </source>
</reference>
<keyword evidence="1 7" id="KW-0723">Serine/threonine-protein kinase</keyword>
<evidence type="ECO:0000256" key="1">
    <source>
        <dbReference type="ARBA" id="ARBA00022527"/>
    </source>
</evidence>
<gene>
    <name evidence="10" type="ORF">SS50377_15115</name>
    <name evidence="11" type="ORF">SS50377_25546</name>
</gene>
<dbReference type="PROSITE" id="PS50078">
    <property type="entry name" value="POLO_BOX"/>
    <property type="match status" value="1"/>
</dbReference>
<evidence type="ECO:0000256" key="5">
    <source>
        <dbReference type="ARBA" id="ARBA00022840"/>
    </source>
</evidence>
<evidence type="ECO:0000313" key="12">
    <source>
        <dbReference type="Proteomes" id="UP000018208"/>
    </source>
</evidence>
<comment type="similarity">
    <text evidence="7">Belongs to the protein kinase superfamily. Ser/Thr protein kinase family. CDC5/Polo subfamily.</text>
</comment>
<organism evidence="10">
    <name type="scientific">Spironucleus salmonicida</name>
    <dbReference type="NCBI Taxonomy" id="348837"/>
    <lineage>
        <taxon>Eukaryota</taxon>
        <taxon>Metamonada</taxon>
        <taxon>Diplomonadida</taxon>
        <taxon>Hexamitidae</taxon>
        <taxon>Hexamitinae</taxon>
        <taxon>Spironucleus</taxon>
    </lineage>
</organism>
<dbReference type="PANTHER" id="PTHR24345:SF0">
    <property type="entry name" value="CELL CYCLE SERINE_THREONINE-PROTEIN KINASE CDC5_MSD2"/>
    <property type="match status" value="1"/>
</dbReference>
<dbReference type="SMART" id="SM00220">
    <property type="entry name" value="S_TKc"/>
    <property type="match status" value="1"/>
</dbReference>
<dbReference type="PROSITE" id="PS00108">
    <property type="entry name" value="PROTEIN_KINASE_ST"/>
    <property type="match status" value="1"/>
</dbReference>
<dbReference type="VEuPathDB" id="GiardiaDB:SS50377_25546"/>
<dbReference type="CDD" id="cd13118">
    <property type="entry name" value="POLO_box_1"/>
    <property type="match status" value="1"/>
</dbReference>
<evidence type="ECO:0000256" key="7">
    <source>
        <dbReference type="RuleBase" id="RU361162"/>
    </source>
</evidence>
<dbReference type="SUPFAM" id="SSF82615">
    <property type="entry name" value="Polo-box domain"/>
    <property type="match status" value="2"/>
</dbReference>
<dbReference type="InterPro" id="IPR036947">
    <property type="entry name" value="POLO_box_dom_sf"/>
</dbReference>
<keyword evidence="12" id="KW-1185">Reference proteome</keyword>
<dbReference type="InterPro" id="IPR017441">
    <property type="entry name" value="Protein_kinase_ATP_BS"/>
</dbReference>
<dbReference type="EMBL" id="KI546101">
    <property type="protein sequence ID" value="EST45095.1"/>
    <property type="molecule type" value="Genomic_DNA"/>
</dbReference>
<dbReference type="GO" id="GO:0000922">
    <property type="term" value="C:spindle pole"/>
    <property type="evidence" value="ECO:0007669"/>
    <property type="project" value="TreeGrafter"/>
</dbReference>
<evidence type="ECO:0000256" key="2">
    <source>
        <dbReference type="ARBA" id="ARBA00022679"/>
    </source>
</evidence>
<dbReference type="InterPro" id="IPR000959">
    <property type="entry name" value="POLO_box_dom"/>
</dbReference>
<feature type="domain" description="POLO box" evidence="9">
    <location>
        <begin position="454"/>
        <end position="533"/>
    </location>
</feature>
<keyword evidence="5 6" id="KW-0067">ATP-binding</keyword>
<feature type="binding site" evidence="6">
    <location>
        <position position="55"/>
    </location>
    <ligand>
        <name>ATP</name>
        <dbReference type="ChEBI" id="CHEBI:30616"/>
    </ligand>
</feature>
<keyword evidence="4 7" id="KW-0418">Kinase</keyword>
<dbReference type="GO" id="GO:0004674">
    <property type="term" value="F:protein serine/threonine kinase activity"/>
    <property type="evidence" value="ECO:0007669"/>
    <property type="project" value="UniProtKB-KW"/>
</dbReference>
<dbReference type="InterPro" id="IPR000719">
    <property type="entry name" value="Prot_kinase_dom"/>
</dbReference>
<evidence type="ECO:0000256" key="4">
    <source>
        <dbReference type="ARBA" id="ARBA00022777"/>
    </source>
</evidence>
<keyword evidence="3 6" id="KW-0547">Nucleotide-binding</keyword>
<proteinExistence type="inferred from homology"/>
<dbReference type="Proteomes" id="UP000018208">
    <property type="component" value="Unassembled WGS sequence"/>
</dbReference>
<dbReference type="EMBL" id="AUWU02000005">
    <property type="protein sequence ID" value="KAH0573426.1"/>
    <property type="molecule type" value="Genomic_DNA"/>
</dbReference>
<protein>
    <recommendedName>
        <fullName evidence="7">Serine/threonine-protein kinase PLK</fullName>
        <ecNumber evidence="7">2.7.11.21</ecNumber>
    </recommendedName>
    <alternativeName>
        <fullName evidence="7">Polo-like kinase</fullName>
    </alternativeName>
</protein>
<feature type="domain" description="Protein kinase" evidence="8">
    <location>
        <begin position="26"/>
        <end position="318"/>
    </location>
</feature>
<dbReference type="Pfam" id="PF00069">
    <property type="entry name" value="Pkinase"/>
    <property type="match status" value="2"/>
</dbReference>
<dbReference type="GO" id="GO:0007052">
    <property type="term" value="P:mitotic spindle organization"/>
    <property type="evidence" value="ECO:0007669"/>
    <property type="project" value="TreeGrafter"/>
</dbReference>
<dbReference type="InterPro" id="IPR011009">
    <property type="entry name" value="Kinase-like_dom_sf"/>
</dbReference>